<keyword evidence="6 8" id="KW-1133">Transmembrane helix</keyword>
<feature type="transmembrane region" description="Helical" evidence="8">
    <location>
        <begin position="247"/>
        <end position="268"/>
    </location>
</feature>
<reference evidence="9 10" key="1">
    <citation type="submission" date="2023-06" db="EMBL/GenBank/DDBJ databases">
        <title>Roseiconus lacunae JC819 isolated from Gulf of Mannar region, Tamil Nadu.</title>
        <authorList>
            <person name="Pk S."/>
            <person name="Ch S."/>
            <person name="Ch V.R."/>
        </authorList>
    </citation>
    <scope>NUCLEOTIDE SEQUENCE [LARGE SCALE GENOMIC DNA]</scope>
    <source>
        <strain evidence="9 10">JC819</strain>
    </source>
</reference>
<dbReference type="InterPro" id="IPR002549">
    <property type="entry name" value="AI-2E-like"/>
</dbReference>
<gene>
    <name evidence="9" type="ORF">QTN89_13775</name>
</gene>
<organism evidence="9 10">
    <name type="scientific">Roseiconus lacunae</name>
    <dbReference type="NCBI Taxonomy" id="2605694"/>
    <lineage>
        <taxon>Bacteria</taxon>
        <taxon>Pseudomonadati</taxon>
        <taxon>Planctomycetota</taxon>
        <taxon>Planctomycetia</taxon>
        <taxon>Pirellulales</taxon>
        <taxon>Pirellulaceae</taxon>
        <taxon>Roseiconus</taxon>
    </lineage>
</organism>
<evidence type="ECO:0000256" key="4">
    <source>
        <dbReference type="ARBA" id="ARBA00022475"/>
    </source>
</evidence>
<feature type="transmembrane region" description="Helical" evidence="8">
    <location>
        <begin position="312"/>
        <end position="331"/>
    </location>
</feature>
<evidence type="ECO:0000256" key="8">
    <source>
        <dbReference type="SAM" id="Phobius"/>
    </source>
</evidence>
<feature type="transmembrane region" description="Helical" evidence="8">
    <location>
        <begin position="45"/>
        <end position="62"/>
    </location>
</feature>
<dbReference type="Proteomes" id="UP001239462">
    <property type="component" value="Unassembled WGS sequence"/>
</dbReference>
<keyword evidence="5 8" id="KW-0812">Transmembrane</keyword>
<evidence type="ECO:0000313" key="10">
    <source>
        <dbReference type="Proteomes" id="UP001239462"/>
    </source>
</evidence>
<evidence type="ECO:0000256" key="5">
    <source>
        <dbReference type="ARBA" id="ARBA00022692"/>
    </source>
</evidence>
<feature type="transmembrane region" description="Helical" evidence="8">
    <location>
        <begin position="288"/>
        <end position="305"/>
    </location>
</feature>
<dbReference type="Pfam" id="PF01594">
    <property type="entry name" value="AI-2E_transport"/>
    <property type="match status" value="1"/>
</dbReference>
<evidence type="ECO:0000256" key="2">
    <source>
        <dbReference type="ARBA" id="ARBA00009773"/>
    </source>
</evidence>
<accession>A0ABT7PJJ4</accession>
<keyword evidence="7 8" id="KW-0472">Membrane</keyword>
<dbReference type="PANTHER" id="PTHR21716">
    <property type="entry name" value="TRANSMEMBRANE PROTEIN"/>
    <property type="match status" value="1"/>
</dbReference>
<proteinExistence type="inferred from homology"/>
<feature type="transmembrane region" description="Helical" evidence="8">
    <location>
        <begin position="97"/>
        <end position="122"/>
    </location>
</feature>
<sequence>MVTNEKSDQLAAQNDPFENELRGDEHSISADAFTPTIVAPALQRISTCLMIIAGILLMYALYWLRPVLVPFVVSLFVVSGIAPLMRLLEKRLGLKRFAAIGITFLFGLVLITGLMCCLWLSIQQISTQGKAYANRVEQMFGDMQQWMQEHAIPKLSLSSFRNSEESEAELAAQVSENAAVNARHADLLDMVDQWVSGSLATLSAELLTMVSSFAVVSIFVFFLLLGELNSSSESLVGKIDYQMRSYMLVKTAISAVTGFIFGLTLWLFGVPMALTFGLLAFLLNYIPNFGPLVATALPVPFIVLLPEASIGWMVAAIAASGGVQLISGNLVEPKLMGDSAGLHPITIMLGLMFWGMLWGIIGMFLATPIMAAMRIIFQRSASTRPLADLMSGTWPEPAEGT</sequence>
<evidence type="ECO:0000256" key="1">
    <source>
        <dbReference type="ARBA" id="ARBA00004651"/>
    </source>
</evidence>
<keyword evidence="10" id="KW-1185">Reference proteome</keyword>
<keyword evidence="4" id="KW-1003">Cell membrane</keyword>
<evidence type="ECO:0000256" key="6">
    <source>
        <dbReference type="ARBA" id="ARBA00022989"/>
    </source>
</evidence>
<keyword evidence="3" id="KW-0813">Transport</keyword>
<evidence type="ECO:0000256" key="3">
    <source>
        <dbReference type="ARBA" id="ARBA00022448"/>
    </source>
</evidence>
<evidence type="ECO:0000256" key="7">
    <source>
        <dbReference type="ARBA" id="ARBA00023136"/>
    </source>
</evidence>
<dbReference type="RefSeq" id="WP_230778897.1">
    <property type="nucleotide sequence ID" value="NZ_JAJMQV010000181.1"/>
</dbReference>
<comment type="subcellular location">
    <subcellularLocation>
        <location evidence="1">Cell membrane</location>
        <topology evidence="1">Multi-pass membrane protein</topology>
    </subcellularLocation>
</comment>
<evidence type="ECO:0000313" key="9">
    <source>
        <dbReference type="EMBL" id="MDM4016508.1"/>
    </source>
</evidence>
<protein>
    <submittedName>
        <fullName evidence="9">AI-2E family transporter</fullName>
    </submittedName>
</protein>
<comment type="caution">
    <text evidence="9">The sequence shown here is derived from an EMBL/GenBank/DDBJ whole genome shotgun (WGS) entry which is preliminary data.</text>
</comment>
<comment type="similarity">
    <text evidence="2">Belongs to the autoinducer-2 exporter (AI-2E) (TC 2.A.86) family.</text>
</comment>
<feature type="transmembrane region" description="Helical" evidence="8">
    <location>
        <begin position="68"/>
        <end position="85"/>
    </location>
</feature>
<name>A0ABT7PJJ4_9BACT</name>
<feature type="transmembrane region" description="Helical" evidence="8">
    <location>
        <begin position="351"/>
        <end position="377"/>
    </location>
</feature>
<dbReference type="PANTHER" id="PTHR21716:SF53">
    <property type="entry name" value="PERMEASE PERM-RELATED"/>
    <property type="match status" value="1"/>
</dbReference>
<dbReference type="EMBL" id="JASZZN010000009">
    <property type="protein sequence ID" value="MDM4016508.1"/>
    <property type="molecule type" value="Genomic_DNA"/>
</dbReference>
<feature type="transmembrane region" description="Helical" evidence="8">
    <location>
        <begin position="206"/>
        <end position="226"/>
    </location>
</feature>